<evidence type="ECO:0000313" key="1">
    <source>
        <dbReference type="EMBL" id="KAG0584474.1"/>
    </source>
</evidence>
<gene>
    <name evidence="1" type="ORF">KC19_3G212800</name>
</gene>
<comment type="caution">
    <text evidence="1">The sequence shown here is derived from an EMBL/GenBank/DDBJ whole genome shotgun (WGS) entry which is preliminary data.</text>
</comment>
<name>A0A8T0IL08_CERPU</name>
<dbReference type="EMBL" id="CM026423">
    <property type="protein sequence ID" value="KAG0584474.1"/>
    <property type="molecule type" value="Genomic_DNA"/>
</dbReference>
<protein>
    <submittedName>
        <fullName evidence="1">Uncharacterized protein</fullName>
    </submittedName>
</protein>
<dbReference type="AlphaFoldDB" id="A0A8T0IL08"/>
<proteinExistence type="predicted"/>
<keyword evidence="2" id="KW-1185">Reference proteome</keyword>
<organism evidence="1 2">
    <name type="scientific">Ceratodon purpureus</name>
    <name type="common">Fire moss</name>
    <name type="synonym">Dicranum purpureum</name>
    <dbReference type="NCBI Taxonomy" id="3225"/>
    <lineage>
        <taxon>Eukaryota</taxon>
        <taxon>Viridiplantae</taxon>
        <taxon>Streptophyta</taxon>
        <taxon>Embryophyta</taxon>
        <taxon>Bryophyta</taxon>
        <taxon>Bryophytina</taxon>
        <taxon>Bryopsida</taxon>
        <taxon>Dicranidae</taxon>
        <taxon>Pseudoditrichales</taxon>
        <taxon>Ditrichaceae</taxon>
        <taxon>Ceratodon</taxon>
    </lineage>
</organism>
<evidence type="ECO:0000313" key="2">
    <source>
        <dbReference type="Proteomes" id="UP000822688"/>
    </source>
</evidence>
<accession>A0A8T0IL08</accession>
<reference evidence="1" key="1">
    <citation type="submission" date="2020-06" db="EMBL/GenBank/DDBJ databases">
        <title>WGS assembly of Ceratodon purpureus strain R40.</title>
        <authorList>
            <person name="Carey S.B."/>
            <person name="Jenkins J."/>
            <person name="Shu S."/>
            <person name="Lovell J.T."/>
            <person name="Sreedasyam A."/>
            <person name="Maumus F."/>
            <person name="Tiley G.P."/>
            <person name="Fernandez-Pozo N."/>
            <person name="Barry K."/>
            <person name="Chen C."/>
            <person name="Wang M."/>
            <person name="Lipzen A."/>
            <person name="Daum C."/>
            <person name="Saski C.A."/>
            <person name="Payton A.C."/>
            <person name="Mcbreen J.C."/>
            <person name="Conrad R.E."/>
            <person name="Kollar L.M."/>
            <person name="Olsson S."/>
            <person name="Huttunen S."/>
            <person name="Landis J.B."/>
            <person name="Wickett N.J."/>
            <person name="Johnson M.G."/>
            <person name="Rensing S.A."/>
            <person name="Grimwood J."/>
            <person name="Schmutz J."/>
            <person name="Mcdaniel S.F."/>
        </authorList>
    </citation>
    <scope>NUCLEOTIDE SEQUENCE</scope>
    <source>
        <strain evidence="1">R40</strain>
    </source>
</reference>
<sequence length="32" mass="3895">MKSFYHDNCRPGFSIKPIILYEIILSIWENEH</sequence>
<dbReference type="Proteomes" id="UP000822688">
    <property type="component" value="Chromosome 3"/>
</dbReference>